<accession>A0A517BDW3</accession>
<keyword evidence="3 10" id="KW-1133">Transmembrane helix</keyword>
<keyword evidence="2 10" id="KW-0812">Transmembrane</keyword>
<evidence type="ECO:0000256" key="10">
    <source>
        <dbReference type="SAM" id="Phobius"/>
    </source>
</evidence>
<keyword evidence="9" id="KW-0844">Vision</keyword>
<keyword evidence="4" id="KW-0297">G-protein coupled receptor</keyword>
<proteinExistence type="evidence at transcript level"/>
<evidence type="ECO:0000256" key="2">
    <source>
        <dbReference type="ARBA" id="ARBA00022692"/>
    </source>
</evidence>
<dbReference type="Pfam" id="PF00001">
    <property type="entry name" value="7tm_1"/>
    <property type="match status" value="1"/>
</dbReference>
<evidence type="ECO:0000256" key="7">
    <source>
        <dbReference type="ARBA" id="ARBA00023180"/>
    </source>
</evidence>
<dbReference type="GO" id="GO:0004930">
    <property type="term" value="F:G protein-coupled receptor activity"/>
    <property type="evidence" value="ECO:0007669"/>
    <property type="project" value="UniProtKB-KW"/>
</dbReference>
<name>A0A517BDW3_HELME</name>
<dbReference type="AlphaFoldDB" id="A0A517BDW3"/>
<feature type="transmembrane region" description="Helical" evidence="10">
    <location>
        <begin position="228"/>
        <end position="252"/>
    </location>
</feature>
<feature type="transmembrane region" description="Helical" evidence="10">
    <location>
        <begin position="272"/>
        <end position="291"/>
    </location>
</feature>
<reference evidence="11" key="1">
    <citation type="journal article" date="2019" name="Genome Biol. Evol.">
        <title>Evolution of Phototransduction Genes in Lepidoptera.</title>
        <authorList>
            <person name="Macias-Munoz A."/>
            <person name="Rangel Olguin A."/>
            <person name="Briscoe A."/>
        </authorList>
    </citation>
    <scope>NUCLEOTIDE SEQUENCE</scope>
</reference>
<keyword evidence="6" id="KW-0675">Receptor</keyword>
<protein>
    <submittedName>
        <fullName evidence="11">Unclassified opsin</fullName>
    </submittedName>
</protein>
<dbReference type="InterPro" id="IPR050125">
    <property type="entry name" value="GPCR_opsins"/>
</dbReference>
<evidence type="ECO:0000256" key="9">
    <source>
        <dbReference type="ARBA" id="ARBA00023305"/>
    </source>
</evidence>
<evidence type="ECO:0000256" key="5">
    <source>
        <dbReference type="ARBA" id="ARBA00023136"/>
    </source>
</evidence>
<evidence type="ECO:0000256" key="4">
    <source>
        <dbReference type="ARBA" id="ARBA00023040"/>
    </source>
</evidence>
<feature type="transmembrane region" description="Helical" evidence="10">
    <location>
        <begin position="137"/>
        <end position="163"/>
    </location>
</feature>
<dbReference type="SUPFAM" id="SSF81321">
    <property type="entry name" value="Family A G protein-coupled receptor-like"/>
    <property type="match status" value="1"/>
</dbReference>
<feature type="transmembrane region" description="Helical" evidence="10">
    <location>
        <begin position="24"/>
        <end position="44"/>
    </location>
</feature>
<organism evidence="11">
    <name type="scientific">Heliconius melpomene</name>
    <name type="common">Postman butterfly</name>
    <dbReference type="NCBI Taxonomy" id="34740"/>
    <lineage>
        <taxon>Eukaryota</taxon>
        <taxon>Metazoa</taxon>
        <taxon>Ecdysozoa</taxon>
        <taxon>Arthropoda</taxon>
        <taxon>Hexapoda</taxon>
        <taxon>Insecta</taxon>
        <taxon>Pterygota</taxon>
        <taxon>Neoptera</taxon>
        <taxon>Endopterygota</taxon>
        <taxon>Lepidoptera</taxon>
        <taxon>Glossata</taxon>
        <taxon>Ditrysia</taxon>
        <taxon>Papilionoidea</taxon>
        <taxon>Nymphalidae</taxon>
        <taxon>Heliconiinae</taxon>
        <taxon>Heliconiini</taxon>
        <taxon>Heliconius</taxon>
    </lineage>
</organism>
<dbReference type="Gene3D" id="1.20.1070.10">
    <property type="entry name" value="Rhodopsin 7-helix transmembrane proteins"/>
    <property type="match status" value="1"/>
</dbReference>
<feature type="transmembrane region" description="Helical" evidence="10">
    <location>
        <begin position="183"/>
        <end position="207"/>
    </location>
</feature>
<keyword evidence="8" id="KW-0807">Transducer</keyword>
<keyword evidence="7" id="KW-0325">Glycoprotein</keyword>
<sequence length="316" mass="36064">MIALSCTWSEVFDDQSRENLDTGFVITGAISALLGLWLNLALLLTNLRSDPSYRNLAFFTVIACVRRSMSVFSSFIPFNHSGSIEYGMNKLSCDIFGFWDSFLAVYEVECLTHVCIERYVVAKYITKGWPMQKNYYILYQGLCVFFAALYSLPPLLGVGRYALDFSCQSCVLDMIVPETWERFIVVPIFLLRSVKSTGFMIVMLIWARNLESKYDSSENLLKEFKFTSSIIVITIVNLLCWLPIATMRGWVVLSHVLANDVTVKPCSTLVQWAIWIHWVSPAVTVIAMFLVDERAHQKMINICKGARTVDEDKKKE</sequence>
<keyword evidence="5 10" id="KW-0472">Membrane</keyword>
<dbReference type="EMBL" id="MK983054">
    <property type="protein sequence ID" value="QDR50944.1"/>
    <property type="molecule type" value="mRNA"/>
</dbReference>
<dbReference type="GO" id="GO:0007601">
    <property type="term" value="P:visual perception"/>
    <property type="evidence" value="ECO:0007669"/>
    <property type="project" value="UniProtKB-KW"/>
</dbReference>
<evidence type="ECO:0000256" key="3">
    <source>
        <dbReference type="ARBA" id="ARBA00022989"/>
    </source>
</evidence>
<evidence type="ECO:0000256" key="8">
    <source>
        <dbReference type="ARBA" id="ARBA00023224"/>
    </source>
</evidence>
<comment type="subcellular location">
    <subcellularLocation>
        <location evidence="1">Membrane</location>
        <topology evidence="1">Multi-pass membrane protein</topology>
    </subcellularLocation>
</comment>
<dbReference type="InterPro" id="IPR000276">
    <property type="entry name" value="GPCR_Rhodpsn"/>
</dbReference>
<dbReference type="GO" id="GO:0016020">
    <property type="term" value="C:membrane"/>
    <property type="evidence" value="ECO:0007669"/>
    <property type="project" value="UniProtKB-SubCell"/>
</dbReference>
<keyword evidence="9" id="KW-0716">Sensory transduction</keyword>
<evidence type="ECO:0000313" key="11">
    <source>
        <dbReference type="EMBL" id="QDR50944.1"/>
    </source>
</evidence>
<evidence type="ECO:0000256" key="6">
    <source>
        <dbReference type="ARBA" id="ARBA00023170"/>
    </source>
</evidence>
<dbReference type="PANTHER" id="PTHR24240">
    <property type="entry name" value="OPSIN"/>
    <property type="match status" value="1"/>
</dbReference>
<evidence type="ECO:0000256" key="1">
    <source>
        <dbReference type="ARBA" id="ARBA00004141"/>
    </source>
</evidence>